<evidence type="ECO:0000313" key="2">
    <source>
        <dbReference type="Proteomes" id="UP000233769"/>
    </source>
</evidence>
<organism evidence="1 2">
    <name type="scientific">Methylorubrum extorquens</name>
    <name type="common">Methylobacterium dichloromethanicum</name>
    <name type="synonym">Methylobacterium extorquens</name>
    <dbReference type="NCBI Taxonomy" id="408"/>
    <lineage>
        <taxon>Bacteria</taxon>
        <taxon>Pseudomonadati</taxon>
        <taxon>Pseudomonadota</taxon>
        <taxon>Alphaproteobacteria</taxon>
        <taxon>Hyphomicrobiales</taxon>
        <taxon>Methylobacteriaceae</taxon>
        <taxon>Methylorubrum</taxon>
    </lineage>
</organism>
<protein>
    <submittedName>
        <fullName evidence="1">Uncharacterized protein</fullName>
    </submittedName>
</protein>
<gene>
    <name evidence="1" type="ORF">TK0001_1468</name>
</gene>
<dbReference type="Proteomes" id="UP000233769">
    <property type="component" value="Chromosome tk0001"/>
</dbReference>
<dbReference type="EMBL" id="LT962688">
    <property type="protein sequence ID" value="SOR28070.1"/>
    <property type="molecule type" value="Genomic_DNA"/>
</dbReference>
<reference evidence="2" key="1">
    <citation type="submission" date="2017-10" db="EMBL/GenBank/DDBJ databases">
        <authorList>
            <person name="Regsiter A."/>
            <person name="William W."/>
        </authorList>
    </citation>
    <scope>NUCLEOTIDE SEQUENCE [LARGE SCALE GENOMIC DNA]</scope>
</reference>
<dbReference type="AlphaFoldDB" id="A0A2N9ALP4"/>
<proteinExistence type="predicted"/>
<accession>A0A2N9ALP4</accession>
<evidence type="ECO:0000313" key="1">
    <source>
        <dbReference type="EMBL" id="SOR28070.1"/>
    </source>
</evidence>
<name>A0A2N9ALP4_METEX</name>
<sequence>MIYNSVFGFLPLDRMRAILFHPGWDLGR</sequence>